<proteinExistence type="predicted"/>
<evidence type="ECO:0000313" key="2">
    <source>
        <dbReference type="Proteomes" id="UP001221757"/>
    </source>
</evidence>
<accession>A0AAD7FVI8</accession>
<dbReference type="AlphaFoldDB" id="A0AAD7FVI8"/>
<name>A0AAD7FVI8_MYCRO</name>
<comment type="caution">
    <text evidence="1">The sequence shown here is derived from an EMBL/GenBank/DDBJ whole genome shotgun (WGS) entry which is preliminary data.</text>
</comment>
<gene>
    <name evidence="1" type="ORF">B0H17DRAFT_1215983</name>
</gene>
<organism evidence="1 2">
    <name type="scientific">Mycena rosella</name>
    <name type="common">Pink bonnet</name>
    <name type="synonym">Agaricus rosellus</name>
    <dbReference type="NCBI Taxonomy" id="1033263"/>
    <lineage>
        <taxon>Eukaryota</taxon>
        <taxon>Fungi</taxon>
        <taxon>Dikarya</taxon>
        <taxon>Basidiomycota</taxon>
        <taxon>Agaricomycotina</taxon>
        <taxon>Agaricomycetes</taxon>
        <taxon>Agaricomycetidae</taxon>
        <taxon>Agaricales</taxon>
        <taxon>Marasmiineae</taxon>
        <taxon>Mycenaceae</taxon>
        <taxon>Mycena</taxon>
    </lineage>
</organism>
<sequence length="79" mass="8803">MPSFLSFITRAGLSAPSYPPFFTLPQRGRARPVVRTASRLYAVHLPAPTVRRIPAIQVLLRLPLHGIERAVAGPYVRTR</sequence>
<dbReference type="EMBL" id="JARKIE010000397">
    <property type="protein sequence ID" value="KAJ7645704.1"/>
    <property type="molecule type" value="Genomic_DNA"/>
</dbReference>
<dbReference type="Proteomes" id="UP001221757">
    <property type="component" value="Unassembled WGS sequence"/>
</dbReference>
<evidence type="ECO:0000313" key="1">
    <source>
        <dbReference type="EMBL" id="KAJ7645704.1"/>
    </source>
</evidence>
<keyword evidence="2" id="KW-1185">Reference proteome</keyword>
<reference evidence="1" key="1">
    <citation type="submission" date="2023-03" db="EMBL/GenBank/DDBJ databases">
        <title>Massive genome expansion in bonnet fungi (Mycena s.s.) driven by repeated elements and novel gene families across ecological guilds.</title>
        <authorList>
            <consortium name="Lawrence Berkeley National Laboratory"/>
            <person name="Harder C.B."/>
            <person name="Miyauchi S."/>
            <person name="Viragh M."/>
            <person name="Kuo A."/>
            <person name="Thoen E."/>
            <person name="Andreopoulos B."/>
            <person name="Lu D."/>
            <person name="Skrede I."/>
            <person name="Drula E."/>
            <person name="Henrissat B."/>
            <person name="Morin E."/>
            <person name="Kohler A."/>
            <person name="Barry K."/>
            <person name="LaButti K."/>
            <person name="Morin E."/>
            <person name="Salamov A."/>
            <person name="Lipzen A."/>
            <person name="Mereny Z."/>
            <person name="Hegedus B."/>
            <person name="Baldrian P."/>
            <person name="Stursova M."/>
            <person name="Weitz H."/>
            <person name="Taylor A."/>
            <person name="Grigoriev I.V."/>
            <person name="Nagy L.G."/>
            <person name="Martin F."/>
            <person name="Kauserud H."/>
        </authorList>
    </citation>
    <scope>NUCLEOTIDE SEQUENCE</scope>
    <source>
        <strain evidence="1">CBHHK067</strain>
    </source>
</reference>
<protein>
    <submittedName>
        <fullName evidence="1">Uncharacterized protein</fullName>
    </submittedName>
</protein>